<evidence type="ECO:0000313" key="2">
    <source>
        <dbReference type="EMBL" id="KAJ1200938.1"/>
    </source>
</evidence>
<gene>
    <name evidence="2" type="ORF">NDU88_004759</name>
</gene>
<organism evidence="2 3">
    <name type="scientific">Pleurodeles waltl</name>
    <name type="common">Iberian ribbed newt</name>
    <dbReference type="NCBI Taxonomy" id="8319"/>
    <lineage>
        <taxon>Eukaryota</taxon>
        <taxon>Metazoa</taxon>
        <taxon>Chordata</taxon>
        <taxon>Craniata</taxon>
        <taxon>Vertebrata</taxon>
        <taxon>Euteleostomi</taxon>
        <taxon>Amphibia</taxon>
        <taxon>Batrachia</taxon>
        <taxon>Caudata</taxon>
        <taxon>Salamandroidea</taxon>
        <taxon>Salamandridae</taxon>
        <taxon>Pleurodelinae</taxon>
        <taxon>Pleurodeles</taxon>
    </lineage>
</organism>
<protein>
    <submittedName>
        <fullName evidence="2">Uncharacterized protein</fullName>
    </submittedName>
</protein>
<proteinExistence type="predicted"/>
<evidence type="ECO:0000256" key="1">
    <source>
        <dbReference type="SAM" id="MobiDB-lite"/>
    </source>
</evidence>
<dbReference type="Proteomes" id="UP001066276">
    <property type="component" value="Chromosome 2_1"/>
</dbReference>
<feature type="region of interest" description="Disordered" evidence="1">
    <location>
        <begin position="1"/>
        <end position="26"/>
    </location>
</feature>
<comment type="caution">
    <text evidence="2">The sequence shown here is derived from an EMBL/GenBank/DDBJ whole genome shotgun (WGS) entry which is preliminary data.</text>
</comment>
<keyword evidence="3" id="KW-1185">Reference proteome</keyword>
<name>A0AAV7VHY1_PLEWA</name>
<evidence type="ECO:0000313" key="3">
    <source>
        <dbReference type="Proteomes" id="UP001066276"/>
    </source>
</evidence>
<feature type="region of interest" description="Disordered" evidence="1">
    <location>
        <begin position="38"/>
        <end position="66"/>
    </location>
</feature>
<reference evidence="2" key="1">
    <citation type="journal article" date="2022" name="bioRxiv">
        <title>Sequencing and chromosome-scale assembly of the giantPleurodeles waltlgenome.</title>
        <authorList>
            <person name="Brown T."/>
            <person name="Elewa A."/>
            <person name="Iarovenko S."/>
            <person name="Subramanian E."/>
            <person name="Araus A.J."/>
            <person name="Petzold A."/>
            <person name="Susuki M."/>
            <person name="Suzuki K.-i.T."/>
            <person name="Hayashi T."/>
            <person name="Toyoda A."/>
            <person name="Oliveira C."/>
            <person name="Osipova E."/>
            <person name="Leigh N.D."/>
            <person name="Simon A."/>
            <person name="Yun M.H."/>
        </authorList>
    </citation>
    <scope>NUCLEOTIDE SEQUENCE</scope>
    <source>
        <strain evidence="2">20211129_DDA</strain>
        <tissue evidence="2">Liver</tissue>
    </source>
</reference>
<sequence>MSRVLTLSRPAVGSCSYPGSRSRIGEGDAIQELPLNETLNHGGRTSHEEPDRNLSSTLQPRCGRLGDSHTLPSNALAGQLPVLAPFLFTGIASPSPIRERDPG</sequence>
<dbReference type="AlphaFoldDB" id="A0AAV7VHY1"/>
<accession>A0AAV7VHY1</accession>
<dbReference type="EMBL" id="JANPWB010000003">
    <property type="protein sequence ID" value="KAJ1200938.1"/>
    <property type="molecule type" value="Genomic_DNA"/>
</dbReference>